<dbReference type="InterPro" id="IPR013767">
    <property type="entry name" value="PAS_fold"/>
</dbReference>
<comment type="caution">
    <text evidence="4">The sequence shown here is derived from an EMBL/GenBank/DDBJ whole genome shotgun (WGS) entry which is preliminary data.</text>
</comment>
<dbReference type="PANTHER" id="PTHR44757">
    <property type="entry name" value="DIGUANYLATE CYCLASE DGCP"/>
    <property type="match status" value="1"/>
</dbReference>
<dbReference type="SUPFAM" id="SSF55785">
    <property type="entry name" value="PYP-like sensor domain (PAS domain)"/>
    <property type="match status" value="2"/>
</dbReference>
<evidence type="ECO:0000259" key="2">
    <source>
        <dbReference type="PROSITE" id="PS50113"/>
    </source>
</evidence>
<dbReference type="InterPro" id="IPR000160">
    <property type="entry name" value="GGDEF_dom"/>
</dbReference>
<organism evidence="4 5">
    <name type="scientific">Niallia circulans</name>
    <name type="common">Bacillus circulans</name>
    <dbReference type="NCBI Taxonomy" id="1397"/>
    <lineage>
        <taxon>Bacteria</taxon>
        <taxon>Bacillati</taxon>
        <taxon>Bacillota</taxon>
        <taxon>Bacilli</taxon>
        <taxon>Bacillales</taxon>
        <taxon>Bacillaceae</taxon>
        <taxon>Niallia</taxon>
    </lineage>
</organism>
<gene>
    <name evidence="4" type="ORF">CEQ21_02105</name>
</gene>
<dbReference type="AlphaFoldDB" id="A0A553SRY6"/>
<reference evidence="5" key="1">
    <citation type="submission" date="2018-10" db="EMBL/GenBank/DDBJ databases">
        <title>FDA dAtabase for Regulatory Grade micrObial Sequences (FDA-ARGOS): Supporting development and validation of Infectious Disease Dx tests.</title>
        <authorList>
            <person name="Minogue T."/>
            <person name="Wolcott M."/>
            <person name="Wasieloski L."/>
            <person name="Aguilar W."/>
            <person name="Moore D."/>
            <person name="Tallon L."/>
            <person name="Sadzewicz L."/>
            <person name="Sengamalay N."/>
            <person name="Ott S."/>
            <person name="Godinez A."/>
            <person name="Nagaraj S."/>
            <person name="Vavikolanu K."/>
            <person name="Vyas G."/>
            <person name="Nadendla S."/>
            <person name="George J."/>
            <person name="Sichtig H."/>
        </authorList>
    </citation>
    <scope>NUCLEOTIDE SEQUENCE [LARGE SCALE GENOMIC DNA]</scope>
    <source>
        <strain evidence="5">FDAARGOS_343</strain>
    </source>
</reference>
<dbReference type="CDD" id="cd00130">
    <property type="entry name" value="PAS"/>
    <property type="match status" value="2"/>
</dbReference>
<dbReference type="SMART" id="SM00086">
    <property type="entry name" value="PAC"/>
    <property type="match status" value="2"/>
</dbReference>
<evidence type="ECO:0000313" key="4">
    <source>
        <dbReference type="EMBL" id="TRZ39763.1"/>
    </source>
</evidence>
<dbReference type="PANTHER" id="PTHR44757:SF2">
    <property type="entry name" value="BIOFILM ARCHITECTURE MAINTENANCE PROTEIN MBAA"/>
    <property type="match status" value="1"/>
</dbReference>
<protein>
    <submittedName>
        <fullName evidence="4">GGDEF domain-containing protein</fullName>
    </submittedName>
</protein>
<dbReference type="CDD" id="cd01949">
    <property type="entry name" value="GGDEF"/>
    <property type="match status" value="1"/>
</dbReference>
<dbReference type="InterPro" id="IPR052155">
    <property type="entry name" value="Biofilm_reg_signaling"/>
</dbReference>
<dbReference type="SMART" id="SM00091">
    <property type="entry name" value="PAS"/>
    <property type="match status" value="2"/>
</dbReference>
<dbReference type="PROSITE" id="PS50112">
    <property type="entry name" value="PAS"/>
    <property type="match status" value="2"/>
</dbReference>
<dbReference type="FunFam" id="3.30.70.270:FF:000001">
    <property type="entry name" value="Diguanylate cyclase domain protein"/>
    <property type="match status" value="1"/>
</dbReference>
<dbReference type="Gene3D" id="3.30.70.270">
    <property type="match status" value="1"/>
</dbReference>
<feature type="domain" description="PAS" evidence="1">
    <location>
        <begin position="14"/>
        <end position="84"/>
    </location>
</feature>
<dbReference type="Gene3D" id="3.30.450.20">
    <property type="entry name" value="PAS domain"/>
    <property type="match status" value="2"/>
</dbReference>
<dbReference type="Pfam" id="PF00989">
    <property type="entry name" value="PAS"/>
    <property type="match status" value="1"/>
</dbReference>
<sequence>MEENMNDKDETRTNEERFRLLVEHVSDWIWEVDENGIYTYASPQIKDILGYSPAEVIGKTPFHLMEPLEGKRIAPIFEYHVANKLPIKSLENINLHRDGHEVILETSGSPIINAEGNCIGYRGIDRDITLRKQQERRQQQLLDIIEASPDFIATLDTAGNSLYYNPAAQKMLGISQEESTGEKVTQRWITEIIKAEGIPTAIEKGHWKGETTILKEDGAKIPVSQMIVAHKSENGDVEFLSTIAHDITERKELEKVVYYQAHYDPLTNLPNRRSLHNKLSKLIENQTQQKKVAVLFMDLDNFKEINDNLGHEIGDKLLKMTANRLKNCVKEVDFVCRYGGDEFILMLEKIQSNAEVEERAERIIAAFQEPFQLDGISWKISGSIGISIFPDDGADLAALIEKADTAMYQIKRTGKNNYLRE</sequence>
<dbReference type="Pfam" id="PF08448">
    <property type="entry name" value="PAS_4"/>
    <property type="match status" value="1"/>
</dbReference>
<dbReference type="NCBIfam" id="TIGR00254">
    <property type="entry name" value="GGDEF"/>
    <property type="match status" value="1"/>
</dbReference>
<dbReference type="EMBL" id="RIBP01000001">
    <property type="protein sequence ID" value="TRZ39763.1"/>
    <property type="molecule type" value="Genomic_DNA"/>
</dbReference>
<dbReference type="Proteomes" id="UP000319837">
    <property type="component" value="Unassembled WGS sequence"/>
</dbReference>
<dbReference type="InterPro" id="IPR043128">
    <property type="entry name" value="Rev_trsase/Diguanyl_cyclase"/>
</dbReference>
<name>A0A553SRY6_NIACI</name>
<feature type="domain" description="PAS" evidence="1">
    <location>
        <begin position="137"/>
        <end position="196"/>
    </location>
</feature>
<feature type="domain" description="PAC" evidence="2">
    <location>
        <begin position="88"/>
        <end position="140"/>
    </location>
</feature>
<evidence type="ECO:0000313" key="5">
    <source>
        <dbReference type="Proteomes" id="UP000319837"/>
    </source>
</evidence>
<proteinExistence type="predicted"/>
<dbReference type="SUPFAM" id="SSF55073">
    <property type="entry name" value="Nucleotide cyclase"/>
    <property type="match status" value="1"/>
</dbReference>
<dbReference type="InterPro" id="IPR035965">
    <property type="entry name" value="PAS-like_dom_sf"/>
</dbReference>
<accession>A0A553SRY6</accession>
<dbReference type="Pfam" id="PF00990">
    <property type="entry name" value="GGDEF"/>
    <property type="match status" value="1"/>
</dbReference>
<dbReference type="NCBIfam" id="TIGR00229">
    <property type="entry name" value="sensory_box"/>
    <property type="match status" value="2"/>
</dbReference>
<dbReference type="InterPro" id="IPR000700">
    <property type="entry name" value="PAS-assoc_C"/>
</dbReference>
<feature type="domain" description="GGDEF" evidence="3">
    <location>
        <begin position="290"/>
        <end position="421"/>
    </location>
</feature>
<dbReference type="GO" id="GO:0006355">
    <property type="term" value="P:regulation of DNA-templated transcription"/>
    <property type="evidence" value="ECO:0007669"/>
    <property type="project" value="InterPro"/>
</dbReference>
<dbReference type="InterPro" id="IPR013656">
    <property type="entry name" value="PAS_4"/>
</dbReference>
<dbReference type="InterPro" id="IPR029787">
    <property type="entry name" value="Nucleotide_cyclase"/>
</dbReference>
<dbReference type="PROSITE" id="PS50113">
    <property type="entry name" value="PAC"/>
    <property type="match status" value="2"/>
</dbReference>
<dbReference type="RefSeq" id="WP_185763190.1">
    <property type="nucleotide sequence ID" value="NZ_RIBP01000001.1"/>
</dbReference>
<feature type="domain" description="PAC" evidence="2">
    <location>
        <begin position="207"/>
        <end position="259"/>
    </location>
</feature>
<dbReference type="SMART" id="SM00267">
    <property type="entry name" value="GGDEF"/>
    <property type="match status" value="1"/>
</dbReference>
<dbReference type="InterPro" id="IPR001610">
    <property type="entry name" value="PAC"/>
</dbReference>
<evidence type="ECO:0000259" key="3">
    <source>
        <dbReference type="PROSITE" id="PS50887"/>
    </source>
</evidence>
<evidence type="ECO:0000259" key="1">
    <source>
        <dbReference type="PROSITE" id="PS50112"/>
    </source>
</evidence>
<dbReference type="PROSITE" id="PS50887">
    <property type="entry name" value="GGDEF"/>
    <property type="match status" value="1"/>
</dbReference>
<dbReference type="InterPro" id="IPR000014">
    <property type="entry name" value="PAS"/>
</dbReference>